<feature type="non-terminal residue" evidence="3">
    <location>
        <position position="507"/>
    </location>
</feature>
<protein>
    <submittedName>
        <fullName evidence="3">SAP47 protein</fullName>
    </submittedName>
</protein>
<dbReference type="InterPro" id="IPR005607">
    <property type="entry name" value="BSD_dom"/>
</dbReference>
<name>A0A836FKQ6_9HYME</name>
<evidence type="ECO:0000259" key="2">
    <source>
        <dbReference type="PROSITE" id="PS50858"/>
    </source>
</evidence>
<dbReference type="GO" id="GO:0048172">
    <property type="term" value="P:regulation of short-term neuronal synaptic plasticity"/>
    <property type="evidence" value="ECO:0007669"/>
    <property type="project" value="TreeGrafter"/>
</dbReference>
<dbReference type="SMART" id="SM00751">
    <property type="entry name" value="BSD"/>
    <property type="match status" value="1"/>
</dbReference>
<feature type="region of interest" description="Disordered" evidence="1">
    <location>
        <begin position="392"/>
        <end position="413"/>
    </location>
</feature>
<dbReference type="GO" id="GO:0005794">
    <property type="term" value="C:Golgi apparatus"/>
    <property type="evidence" value="ECO:0007669"/>
    <property type="project" value="TreeGrafter"/>
</dbReference>
<comment type="caution">
    <text evidence="3">The sequence shown here is derived from an EMBL/GenBank/DDBJ whole genome shotgun (WGS) entry which is preliminary data.</text>
</comment>
<dbReference type="GO" id="GO:0038203">
    <property type="term" value="P:TORC2 signaling"/>
    <property type="evidence" value="ECO:0007669"/>
    <property type="project" value="TreeGrafter"/>
</dbReference>
<reference evidence="3" key="1">
    <citation type="submission" date="2020-02" db="EMBL/GenBank/DDBJ databases">
        <title>Relaxed selection underlies rapid genomic changes in the transitions from sociality to social parasitism in ants.</title>
        <authorList>
            <person name="Bi X."/>
        </authorList>
    </citation>
    <scope>NUCLEOTIDE SEQUENCE</scope>
    <source>
        <strain evidence="3">BGI-DK2014c</strain>
        <tissue evidence="3">Whole body</tissue>
    </source>
</reference>
<proteinExistence type="predicted"/>
<evidence type="ECO:0000313" key="4">
    <source>
        <dbReference type="Proteomes" id="UP000668214"/>
    </source>
</evidence>
<dbReference type="GO" id="GO:0005634">
    <property type="term" value="C:nucleus"/>
    <property type="evidence" value="ECO:0007669"/>
    <property type="project" value="TreeGrafter"/>
</dbReference>
<dbReference type="Pfam" id="PF03909">
    <property type="entry name" value="BSD"/>
    <property type="match status" value="1"/>
</dbReference>
<dbReference type="Proteomes" id="UP000668214">
    <property type="component" value="Unassembled WGS sequence"/>
</dbReference>
<dbReference type="SUPFAM" id="SSF140383">
    <property type="entry name" value="BSD domain-like"/>
    <property type="match status" value="1"/>
</dbReference>
<sequence>MFSGLTNQVSTWMGKKPENGSGEPTPDMPKPISPEVETSADLEKKNNTSPKGNKLEMFAGVKNQMSGWLSGGIPGLSRGAGAAEGEAPPPTETEETQPEESQAPVSEQVKDDDASRENIFSATGGADSGPASLEGTPTDDKNGQQAFGAVSTKALAGAKSLGGFLYSAVNKAGKTVVEASVKIKKTVEENKIIALIIWIHISLQFIIGTHVKYRHILGNLGANTCKRERIDDGKSQGVIYARLIAELNKEQEAFIASKQAGEKGEAVAPWVGAPNEDALREECLSLSTDRRNFVRAPPPGVEFAWDFEAVQPMAQATLALDPNLEAMRFELVPKVISEENFWRNYFYRVSLLRQGYELNAMASQQQAESNPNQTLASTDSIDHTQVQMTTGQTTTTGVTTASSNSALADSPGHEFVSDTMRVSDTDLEEVREGMKKLGMQPPKEEDWERELEAELKDYEVVTGNNNGDSSGQERSVATATKDIAANDNDWEKQIDELLANEDDEDLK</sequence>
<feature type="region of interest" description="Disordered" evidence="1">
    <location>
        <begin position="1"/>
        <end position="144"/>
    </location>
</feature>
<evidence type="ECO:0000256" key="1">
    <source>
        <dbReference type="SAM" id="MobiDB-lite"/>
    </source>
</evidence>
<dbReference type="AlphaFoldDB" id="A0A836FKQ6"/>
<dbReference type="PROSITE" id="PS50858">
    <property type="entry name" value="BSD"/>
    <property type="match status" value="1"/>
</dbReference>
<feature type="domain" description="BSD" evidence="2">
    <location>
        <begin position="301"/>
        <end position="353"/>
    </location>
</feature>
<feature type="region of interest" description="Disordered" evidence="1">
    <location>
        <begin position="461"/>
        <end position="488"/>
    </location>
</feature>
<dbReference type="InterPro" id="IPR035925">
    <property type="entry name" value="BSD_dom_sf"/>
</dbReference>
<keyword evidence="4" id="KW-1185">Reference proteome</keyword>
<accession>A0A836FKQ6</accession>
<evidence type="ECO:0000313" key="3">
    <source>
        <dbReference type="EMBL" id="KAG5321298.1"/>
    </source>
</evidence>
<dbReference type="PANTHER" id="PTHR16019:SF6">
    <property type="entry name" value="SYNAPSE-ASSOCIATED PROTEIN 1"/>
    <property type="match status" value="1"/>
</dbReference>
<organism evidence="3 4">
    <name type="scientific">Pseudoatta argentina</name>
    <dbReference type="NCBI Taxonomy" id="621737"/>
    <lineage>
        <taxon>Eukaryota</taxon>
        <taxon>Metazoa</taxon>
        <taxon>Ecdysozoa</taxon>
        <taxon>Arthropoda</taxon>
        <taxon>Hexapoda</taxon>
        <taxon>Insecta</taxon>
        <taxon>Pterygota</taxon>
        <taxon>Neoptera</taxon>
        <taxon>Endopterygota</taxon>
        <taxon>Hymenoptera</taxon>
        <taxon>Apocrita</taxon>
        <taxon>Aculeata</taxon>
        <taxon>Formicoidea</taxon>
        <taxon>Formicidae</taxon>
        <taxon>Myrmicinae</taxon>
        <taxon>Pseudoatta</taxon>
    </lineage>
</organism>
<dbReference type="PANTHER" id="PTHR16019">
    <property type="entry name" value="SYNAPSE-ASSOCIATED PROTEIN"/>
    <property type="match status" value="1"/>
</dbReference>
<dbReference type="InterPro" id="IPR051494">
    <property type="entry name" value="BSD_domain-containing"/>
</dbReference>
<feature type="compositionally biased region" description="Polar residues" evidence="1">
    <location>
        <begin position="462"/>
        <end position="478"/>
    </location>
</feature>
<dbReference type="EMBL" id="JAANIA010001222">
    <property type="protein sequence ID" value="KAG5321298.1"/>
    <property type="molecule type" value="Genomic_DNA"/>
</dbReference>
<dbReference type="GO" id="GO:0045202">
    <property type="term" value="C:synapse"/>
    <property type="evidence" value="ECO:0007669"/>
    <property type="project" value="TreeGrafter"/>
</dbReference>
<dbReference type="Gene3D" id="1.10.3970.10">
    <property type="entry name" value="BSD domain"/>
    <property type="match status" value="1"/>
</dbReference>
<feature type="compositionally biased region" description="Polar residues" evidence="1">
    <location>
        <begin position="1"/>
        <end position="11"/>
    </location>
</feature>
<feature type="non-terminal residue" evidence="3">
    <location>
        <position position="1"/>
    </location>
</feature>
<gene>
    <name evidence="3" type="primary">Sap47</name>
    <name evidence="3" type="ORF">G6Z78_0011411</name>
</gene>